<evidence type="ECO:0008006" key="7">
    <source>
        <dbReference type="Google" id="ProtNLM"/>
    </source>
</evidence>
<keyword evidence="4" id="KW-0689">Ribosomal protein</keyword>
<evidence type="ECO:0000256" key="2">
    <source>
        <dbReference type="ARBA" id="ARBA00022730"/>
    </source>
</evidence>
<evidence type="ECO:0000256" key="5">
    <source>
        <dbReference type="ARBA" id="ARBA00023274"/>
    </source>
</evidence>
<comment type="similarity">
    <text evidence="1">Belongs to the bacterial ribosomal protein bL20 family.</text>
</comment>
<dbReference type="FunFam" id="1.10.1900.20:FF:000001">
    <property type="entry name" value="50S ribosomal protein L20"/>
    <property type="match status" value="1"/>
</dbReference>
<name>A0A382AJD3_9ZZZZ</name>
<dbReference type="Gene3D" id="1.10.1900.20">
    <property type="entry name" value="Ribosomal protein L20"/>
    <property type="match status" value="1"/>
</dbReference>
<evidence type="ECO:0000256" key="4">
    <source>
        <dbReference type="ARBA" id="ARBA00022980"/>
    </source>
</evidence>
<dbReference type="NCBIfam" id="TIGR01032">
    <property type="entry name" value="rplT_bact"/>
    <property type="match status" value="1"/>
</dbReference>
<evidence type="ECO:0000256" key="1">
    <source>
        <dbReference type="ARBA" id="ARBA00007698"/>
    </source>
</evidence>
<dbReference type="GO" id="GO:0003735">
    <property type="term" value="F:structural constituent of ribosome"/>
    <property type="evidence" value="ECO:0007669"/>
    <property type="project" value="InterPro"/>
</dbReference>
<accession>A0A382AJD3</accession>
<dbReference type="InterPro" id="IPR005813">
    <property type="entry name" value="Ribosomal_bL20"/>
</dbReference>
<dbReference type="InterPro" id="IPR035566">
    <property type="entry name" value="Ribosomal_protein_bL20_C"/>
</dbReference>
<dbReference type="Gene3D" id="6.10.160.10">
    <property type="match status" value="1"/>
</dbReference>
<dbReference type="HAMAP" id="MF_00382">
    <property type="entry name" value="Ribosomal_bL20"/>
    <property type="match status" value="1"/>
</dbReference>
<keyword evidence="2" id="KW-0699">rRNA-binding</keyword>
<sequence>MRVTNASASRKRRRRWIKSAKGFWLRRSKLYRYAKGALDHGRQYAYRDRKNKKRTFRGLWNVRINAACRAEGLSYSRFIEGLKAASVEVNRKMLADLAAQDEAAFAELIKVAQSALEVKATQS</sequence>
<dbReference type="InterPro" id="IPR049946">
    <property type="entry name" value="RIBOSOMAL_L20_CS"/>
</dbReference>
<dbReference type="GO" id="GO:0006412">
    <property type="term" value="P:translation"/>
    <property type="evidence" value="ECO:0007669"/>
    <property type="project" value="InterPro"/>
</dbReference>
<keyword evidence="3" id="KW-0694">RNA-binding</keyword>
<dbReference type="EMBL" id="UINC01025609">
    <property type="protein sequence ID" value="SVB01489.1"/>
    <property type="molecule type" value="Genomic_DNA"/>
</dbReference>
<dbReference type="PRINTS" id="PR00062">
    <property type="entry name" value="RIBOSOMALL20"/>
</dbReference>
<proteinExistence type="inferred from homology"/>
<dbReference type="AlphaFoldDB" id="A0A382AJD3"/>
<dbReference type="SUPFAM" id="SSF74731">
    <property type="entry name" value="Ribosomal protein L20"/>
    <property type="match status" value="1"/>
</dbReference>
<keyword evidence="5" id="KW-0687">Ribonucleoprotein</keyword>
<dbReference type="PROSITE" id="PS00937">
    <property type="entry name" value="RIBOSOMAL_L20"/>
    <property type="match status" value="1"/>
</dbReference>
<dbReference type="PANTHER" id="PTHR10986">
    <property type="entry name" value="39S RIBOSOMAL PROTEIN L20"/>
    <property type="match status" value="1"/>
</dbReference>
<evidence type="ECO:0000256" key="3">
    <source>
        <dbReference type="ARBA" id="ARBA00022884"/>
    </source>
</evidence>
<dbReference type="GO" id="GO:0005840">
    <property type="term" value="C:ribosome"/>
    <property type="evidence" value="ECO:0007669"/>
    <property type="project" value="UniProtKB-KW"/>
</dbReference>
<reference evidence="6" key="1">
    <citation type="submission" date="2018-05" db="EMBL/GenBank/DDBJ databases">
        <authorList>
            <person name="Lanie J.A."/>
            <person name="Ng W.-L."/>
            <person name="Kazmierczak K.M."/>
            <person name="Andrzejewski T.M."/>
            <person name="Davidsen T.M."/>
            <person name="Wayne K.J."/>
            <person name="Tettelin H."/>
            <person name="Glass J.I."/>
            <person name="Rusch D."/>
            <person name="Podicherti R."/>
            <person name="Tsui H.-C.T."/>
            <person name="Winkler M.E."/>
        </authorList>
    </citation>
    <scope>NUCLEOTIDE SEQUENCE</scope>
</reference>
<dbReference type="Pfam" id="PF00453">
    <property type="entry name" value="Ribosomal_L20"/>
    <property type="match status" value="1"/>
</dbReference>
<evidence type="ECO:0000313" key="6">
    <source>
        <dbReference type="EMBL" id="SVB01489.1"/>
    </source>
</evidence>
<dbReference type="CDD" id="cd07026">
    <property type="entry name" value="Ribosomal_L20"/>
    <property type="match status" value="1"/>
</dbReference>
<dbReference type="GO" id="GO:0019843">
    <property type="term" value="F:rRNA binding"/>
    <property type="evidence" value="ECO:0007669"/>
    <property type="project" value="UniProtKB-KW"/>
</dbReference>
<dbReference type="GO" id="GO:1990904">
    <property type="term" value="C:ribonucleoprotein complex"/>
    <property type="evidence" value="ECO:0007669"/>
    <property type="project" value="UniProtKB-KW"/>
</dbReference>
<protein>
    <recommendedName>
        <fullName evidence="7">50S ribosomal protein L20</fullName>
    </recommendedName>
</protein>
<organism evidence="6">
    <name type="scientific">marine metagenome</name>
    <dbReference type="NCBI Taxonomy" id="408172"/>
    <lineage>
        <taxon>unclassified sequences</taxon>
        <taxon>metagenomes</taxon>
        <taxon>ecological metagenomes</taxon>
    </lineage>
</organism>
<gene>
    <name evidence="6" type="ORF">METZ01_LOCUS154343</name>
</gene>